<dbReference type="EMBL" id="JASCTH010000006">
    <property type="protein sequence ID" value="MDI6099283.1"/>
    <property type="molecule type" value="Genomic_DNA"/>
</dbReference>
<evidence type="ECO:0008006" key="3">
    <source>
        <dbReference type="Google" id="ProtNLM"/>
    </source>
</evidence>
<accession>A0ABT6WHT3</accession>
<evidence type="ECO:0000313" key="2">
    <source>
        <dbReference type="Proteomes" id="UP001241758"/>
    </source>
</evidence>
<dbReference type="Proteomes" id="UP001241758">
    <property type="component" value="Unassembled WGS sequence"/>
</dbReference>
<name>A0ABT6WHT3_9ACTN</name>
<evidence type="ECO:0000313" key="1">
    <source>
        <dbReference type="EMBL" id="MDI6099283.1"/>
    </source>
</evidence>
<protein>
    <recommendedName>
        <fullName evidence="3">IrrE N-terminal-like domain-containing protein</fullName>
    </recommendedName>
</protein>
<gene>
    <name evidence="1" type="ORF">QLQ12_11835</name>
</gene>
<sequence length="191" mass="21112">MFVAVWQQPMPASMREPTGGSTAVTRWDVRRRCEALARAMTIPEPFDLPAFLANIGADRGRRIQVVPFRLPPGAPRGVCVAGDAADYIVVDAATTGNQRTHIVLHEVSHLLLGHELRVVDCLRHLFKHLDLDVLQARLAHARTNYSTVEEREAETLASLLGQRAHLWRPQATPASADSLTERISLSLEDGN</sequence>
<organism evidence="1 2">
    <name type="scientific">Actinoplanes sandaracinus</name>
    <dbReference type="NCBI Taxonomy" id="3045177"/>
    <lineage>
        <taxon>Bacteria</taxon>
        <taxon>Bacillati</taxon>
        <taxon>Actinomycetota</taxon>
        <taxon>Actinomycetes</taxon>
        <taxon>Micromonosporales</taxon>
        <taxon>Micromonosporaceae</taxon>
        <taxon>Actinoplanes</taxon>
    </lineage>
</organism>
<reference evidence="1 2" key="1">
    <citation type="submission" date="2023-05" db="EMBL/GenBank/DDBJ databases">
        <title>Actinoplanes sp. NEAU-A12 genome sequencing.</title>
        <authorList>
            <person name="Wang Z.-S."/>
        </authorList>
    </citation>
    <scope>NUCLEOTIDE SEQUENCE [LARGE SCALE GENOMIC DNA]</scope>
    <source>
        <strain evidence="1 2">NEAU-A12</strain>
    </source>
</reference>
<keyword evidence="2" id="KW-1185">Reference proteome</keyword>
<comment type="caution">
    <text evidence="1">The sequence shown here is derived from an EMBL/GenBank/DDBJ whole genome shotgun (WGS) entry which is preliminary data.</text>
</comment>
<proteinExistence type="predicted"/>
<dbReference type="RefSeq" id="WP_282759361.1">
    <property type="nucleotide sequence ID" value="NZ_JASCTH010000006.1"/>
</dbReference>